<evidence type="ECO:0008006" key="3">
    <source>
        <dbReference type="Google" id="ProtNLM"/>
    </source>
</evidence>
<dbReference type="InterPro" id="IPR037883">
    <property type="entry name" value="Knr4/Smi1-like_sf"/>
</dbReference>
<dbReference type="SUPFAM" id="SSF160631">
    <property type="entry name" value="SMI1/KNR4-like"/>
    <property type="match status" value="1"/>
</dbReference>
<accession>A0A3M3GVF0</accession>
<dbReference type="Gene3D" id="3.40.1580.10">
    <property type="entry name" value="SMI1/KNR4-like"/>
    <property type="match status" value="1"/>
</dbReference>
<dbReference type="Proteomes" id="UP000271631">
    <property type="component" value="Unassembled WGS sequence"/>
</dbReference>
<protein>
    <recommendedName>
        <fullName evidence="3">SMI1/KNR4 family protein</fullName>
    </recommendedName>
</protein>
<organism evidence="1 2">
    <name type="scientific">Pseudomonas syringae pv. maculicola</name>
    <dbReference type="NCBI Taxonomy" id="59511"/>
    <lineage>
        <taxon>Bacteria</taxon>
        <taxon>Pseudomonadati</taxon>
        <taxon>Pseudomonadota</taxon>
        <taxon>Gammaproteobacteria</taxon>
        <taxon>Pseudomonadales</taxon>
        <taxon>Pseudomonadaceae</taxon>
        <taxon>Pseudomonas</taxon>
    </lineage>
</organism>
<proteinExistence type="predicted"/>
<evidence type="ECO:0000313" key="2">
    <source>
        <dbReference type="Proteomes" id="UP000271631"/>
    </source>
</evidence>
<gene>
    <name evidence="1" type="ORF">ALP13_101299</name>
</gene>
<name>A0A3M3GVF0_PSEYM</name>
<dbReference type="NCBIfam" id="NF038335">
    <property type="entry name" value="YPO0640_fam"/>
    <property type="match status" value="1"/>
</dbReference>
<dbReference type="AlphaFoldDB" id="A0A3M3GVF0"/>
<dbReference type="EMBL" id="RBUQ01000280">
    <property type="protein sequence ID" value="RMV31256.1"/>
    <property type="molecule type" value="Genomic_DNA"/>
</dbReference>
<sequence length="160" mass="18591">MTDYRMNKVIQDKLDAIIKSKAKQNRTLANGVTEEELTEFKTVCLAELGDEIPEEYAQFLRLHNGMTIEGVFVYSTQRLPISGSSGKTLAFVEMNQFSRDLEGMNEFLFFGDSDQDEYVLEKATKKYQVRDKQAFSNVYEEFTDFDGILEFMLDMMIRRI</sequence>
<reference evidence="1 2" key="1">
    <citation type="submission" date="2018-08" db="EMBL/GenBank/DDBJ databases">
        <title>Recombination of ecologically and evolutionarily significant loci maintains genetic cohesion in the Pseudomonas syringae species complex.</title>
        <authorList>
            <person name="Dillon M."/>
            <person name="Thakur S."/>
            <person name="Almeida R.N.D."/>
            <person name="Weir B.S."/>
            <person name="Guttman D.S."/>
        </authorList>
    </citation>
    <scope>NUCLEOTIDE SEQUENCE [LARGE SCALE GENOMIC DNA]</scope>
    <source>
        <strain evidence="1 2">ICMP 11281</strain>
    </source>
</reference>
<comment type="caution">
    <text evidence="1">The sequence shown here is derived from an EMBL/GenBank/DDBJ whole genome shotgun (WGS) entry which is preliminary data.</text>
</comment>
<evidence type="ECO:0000313" key="1">
    <source>
        <dbReference type="EMBL" id="RMV31256.1"/>
    </source>
</evidence>